<evidence type="ECO:0000256" key="2">
    <source>
        <dbReference type="SAM" id="SignalP"/>
    </source>
</evidence>
<accession>A0A2G9C384</accession>
<protein>
    <recommendedName>
        <fullName evidence="5">Cobalt-zinc-cadmium resistance protein</fullName>
    </recommendedName>
</protein>
<feature type="chain" id="PRO_5013627787" description="Cobalt-zinc-cadmium resistance protein" evidence="2">
    <location>
        <begin position="23"/>
        <end position="159"/>
    </location>
</feature>
<dbReference type="Proteomes" id="UP000231501">
    <property type="component" value="Unassembled WGS sequence"/>
</dbReference>
<gene>
    <name evidence="3" type="ORF">CS062_22890</name>
</gene>
<feature type="compositionally biased region" description="Low complexity" evidence="1">
    <location>
        <begin position="128"/>
        <end position="142"/>
    </location>
</feature>
<evidence type="ECO:0008006" key="5">
    <source>
        <dbReference type="Google" id="ProtNLM"/>
    </source>
</evidence>
<name>A0A2G9C384_9BURK</name>
<feature type="region of interest" description="Disordered" evidence="1">
    <location>
        <begin position="36"/>
        <end position="159"/>
    </location>
</feature>
<feature type="signal peptide" evidence="2">
    <location>
        <begin position="1"/>
        <end position="22"/>
    </location>
</feature>
<keyword evidence="2" id="KW-0732">Signal</keyword>
<dbReference type="EMBL" id="PEOG01000095">
    <property type="protein sequence ID" value="PIM50838.1"/>
    <property type="molecule type" value="Genomic_DNA"/>
</dbReference>
<proteinExistence type="predicted"/>
<evidence type="ECO:0000313" key="4">
    <source>
        <dbReference type="Proteomes" id="UP000231501"/>
    </source>
</evidence>
<feature type="compositionally biased region" description="Basic and acidic residues" evidence="1">
    <location>
        <begin position="147"/>
        <end position="159"/>
    </location>
</feature>
<keyword evidence="4" id="KW-1185">Reference proteome</keyword>
<comment type="caution">
    <text evidence="3">The sequence shown here is derived from an EMBL/GenBank/DDBJ whole genome shotgun (WGS) entry which is preliminary data.</text>
</comment>
<organism evidence="3 4">
    <name type="scientific">Roseateles chitinivorans</name>
    <dbReference type="NCBI Taxonomy" id="2917965"/>
    <lineage>
        <taxon>Bacteria</taxon>
        <taxon>Pseudomonadati</taxon>
        <taxon>Pseudomonadota</taxon>
        <taxon>Betaproteobacteria</taxon>
        <taxon>Burkholderiales</taxon>
        <taxon>Sphaerotilaceae</taxon>
        <taxon>Roseateles</taxon>
    </lineage>
</organism>
<dbReference type="OrthoDB" id="6717343at2"/>
<feature type="compositionally biased region" description="Low complexity" evidence="1">
    <location>
        <begin position="59"/>
        <end position="74"/>
    </location>
</feature>
<evidence type="ECO:0000256" key="1">
    <source>
        <dbReference type="SAM" id="MobiDB-lite"/>
    </source>
</evidence>
<evidence type="ECO:0000313" key="3">
    <source>
        <dbReference type="EMBL" id="PIM50838.1"/>
    </source>
</evidence>
<reference evidence="3 4" key="1">
    <citation type="submission" date="2017-11" db="EMBL/GenBank/DDBJ databases">
        <title>Draft genome sequence of Mitsuaria sp. HWN-4.</title>
        <authorList>
            <person name="Gundlapally S.R."/>
        </authorList>
    </citation>
    <scope>NUCLEOTIDE SEQUENCE [LARGE SCALE GENOMIC DNA]</scope>
    <source>
        <strain evidence="3 4">HWN-4</strain>
    </source>
</reference>
<dbReference type="AlphaFoldDB" id="A0A2G9C384"/>
<dbReference type="RefSeq" id="WP_099864002.1">
    <property type="nucleotide sequence ID" value="NZ_PEOG01000095.1"/>
</dbReference>
<sequence>MRRWLAVFLLILLPLQLSWAVAATYCGHEADPAARHVGHHEHRHEGDDRSGGTSPGGIAVAAAVDLAGAAQSDAPSPAPTEPPMQAADTSSSAADKGAPQPPPCVDDDCGFCHLGHTQPVASTPLELPALGAPVASAAAPEPWSSRGPDRRERPNWRAA</sequence>